<accession>A0A0W8F9G6</accession>
<name>A0A0W8F9G6_9ZZZZ</name>
<reference evidence="1" key="1">
    <citation type="journal article" date="2015" name="Proc. Natl. Acad. Sci. U.S.A.">
        <title>Networks of energetic and metabolic interactions define dynamics in microbial communities.</title>
        <authorList>
            <person name="Embree M."/>
            <person name="Liu J.K."/>
            <person name="Al-Bassam M.M."/>
            <person name="Zengler K."/>
        </authorList>
    </citation>
    <scope>NUCLEOTIDE SEQUENCE</scope>
</reference>
<dbReference type="SUPFAM" id="SSF53335">
    <property type="entry name" value="S-adenosyl-L-methionine-dependent methyltransferases"/>
    <property type="match status" value="1"/>
</dbReference>
<dbReference type="AlphaFoldDB" id="A0A0W8F9G6"/>
<dbReference type="CDD" id="cd02440">
    <property type="entry name" value="AdoMet_MTases"/>
    <property type="match status" value="1"/>
</dbReference>
<sequence length="234" mass="26243">MNLLSLYHNVDLENRKTVLDLIEVNERAKIMDLGCSDGEFALRIAQKAKTLNIFGVEFLKEAAQRARSRGIRVCQADLNEILPLAAESFDVVHANQVLEHLSETDRFIKEVHRILKPGGYAVISTPNLAGLHNILSLVFGKQPFTAHVSNEVIVGNSLDPKCGMLHASRGEVHLRIFTPESLRELFRYHGFDVEQLIGVGYYPFPGPLASVLSRLDKTHSVYLTMKVRKAIKMI</sequence>
<evidence type="ECO:0000313" key="1">
    <source>
        <dbReference type="EMBL" id="KUG17513.1"/>
    </source>
</evidence>
<protein>
    <submittedName>
        <fullName evidence="1">Uncharacterized protein</fullName>
    </submittedName>
</protein>
<dbReference type="Pfam" id="PF13489">
    <property type="entry name" value="Methyltransf_23"/>
    <property type="match status" value="1"/>
</dbReference>
<dbReference type="InterPro" id="IPR029063">
    <property type="entry name" value="SAM-dependent_MTases_sf"/>
</dbReference>
<dbReference type="PANTHER" id="PTHR43861">
    <property type="entry name" value="TRANS-ACONITATE 2-METHYLTRANSFERASE-RELATED"/>
    <property type="match status" value="1"/>
</dbReference>
<organism evidence="1">
    <name type="scientific">hydrocarbon metagenome</name>
    <dbReference type="NCBI Taxonomy" id="938273"/>
    <lineage>
        <taxon>unclassified sequences</taxon>
        <taxon>metagenomes</taxon>
        <taxon>ecological metagenomes</taxon>
    </lineage>
</organism>
<proteinExistence type="predicted"/>
<comment type="caution">
    <text evidence="1">The sequence shown here is derived from an EMBL/GenBank/DDBJ whole genome shotgun (WGS) entry which is preliminary data.</text>
</comment>
<dbReference type="EMBL" id="LNQE01001436">
    <property type="protein sequence ID" value="KUG17513.1"/>
    <property type="molecule type" value="Genomic_DNA"/>
</dbReference>
<dbReference type="Gene3D" id="3.40.50.150">
    <property type="entry name" value="Vaccinia Virus protein VP39"/>
    <property type="match status" value="1"/>
</dbReference>
<gene>
    <name evidence="1" type="ORF">ASZ90_012784</name>
</gene>